<dbReference type="InterPro" id="IPR012338">
    <property type="entry name" value="Beta-lactam/transpept-like"/>
</dbReference>
<comment type="caution">
    <text evidence="14">The sequence shown here is derived from an EMBL/GenBank/DDBJ whole genome shotgun (WGS) entry which is preliminary data.</text>
</comment>
<dbReference type="InterPro" id="IPR050515">
    <property type="entry name" value="Beta-lactam/transpept"/>
</dbReference>
<dbReference type="SUPFAM" id="SSF56601">
    <property type="entry name" value="beta-lactamase/transpeptidase-like"/>
    <property type="match status" value="1"/>
</dbReference>
<evidence type="ECO:0000256" key="4">
    <source>
        <dbReference type="ARBA" id="ARBA00022475"/>
    </source>
</evidence>
<keyword evidence="5" id="KW-0812">Transmembrane</keyword>
<dbReference type="GO" id="GO:0008360">
    <property type="term" value="P:regulation of cell shape"/>
    <property type="evidence" value="ECO:0007669"/>
    <property type="project" value="UniProtKB-KW"/>
</dbReference>
<protein>
    <submittedName>
        <fullName evidence="14">Peptidase</fullName>
    </submittedName>
</protein>
<evidence type="ECO:0000256" key="11">
    <source>
        <dbReference type="SAM" id="MobiDB-lite"/>
    </source>
</evidence>
<evidence type="ECO:0000256" key="2">
    <source>
        <dbReference type="ARBA" id="ARBA00004236"/>
    </source>
</evidence>
<dbReference type="PANTHER" id="PTHR30627:SF2">
    <property type="entry name" value="PEPTIDOGLYCAN D,D-TRANSPEPTIDASE MRDA"/>
    <property type="match status" value="1"/>
</dbReference>
<dbReference type="InterPro" id="IPR005311">
    <property type="entry name" value="PBP_dimer"/>
</dbReference>
<organism evidence="14 15">
    <name type="scientific">Faecalibacterium prausnitzii</name>
    <dbReference type="NCBI Taxonomy" id="853"/>
    <lineage>
        <taxon>Bacteria</taxon>
        <taxon>Bacillati</taxon>
        <taxon>Bacillota</taxon>
        <taxon>Clostridia</taxon>
        <taxon>Eubacteriales</taxon>
        <taxon>Oscillospiraceae</taxon>
        <taxon>Faecalibacterium</taxon>
    </lineage>
</organism>
<evidence type="ECO:0000256" key="6">
    <source>
        <dbReference type="ARBA" id="ARBA00022960"/>
    </source>
</evidence>
<keyword evidence="4" id="KW-1003">Cell membrane</keyword>
<dbReference type="Gene3D" id="3.90.1310.10">
    <property type="entry name" value="Penicillin-binding protein 2a (Domain 2)"/>
    <property type="match status" value="1"/>
</dbReference>
<proteinExistence type="inferred from homology"/>
<keyword evidence="7" id="KW-0573">Peptidoglycan synthesis</keyword>
<dbReference type="AlphaFoldDB" id="A0A329TRT5"/>
<feature type="domain" description="Penicillin-binding protein dimerisation" evidence="13">
    <location>
        <begin position="56"/>
        <end position="309"/>
    </location>
</feature>
<comment type="subcellular location">
    <subcellularLocation>
        <location evidence="2">Cell membrane</location>
    </subcellularLocation>
    <subcellularLocation>
        <location evidence="1">Membrane</location>
        <topology evidence="1">Single-pass membrane protein</topology>
    </subcellularLocation>
</comment>
<keyword evidence="8" id="KW-1133">Transmembrane helix</keyword>
<evidence type="ECO:0000256" key="10">
    <source>
        <dbReference type="ARBA" id="ARBA00023316"/>
    </source>
</evidence>
<evidence type="ECO:0000256" key="9">
    <source>
        <dbReference type="ARBA" id="ARBA00023136"/>
    </source>
</evidence>
<feature type="region of interest" description="Disordered" evidence="11">
    <location>
        <begin position="687"/>
        <end position="731"/>
    </location>
</feature>
<evidence type="ECO:0000313" key="14">
    <source>
        <dbReference type="EMBL" id="RAW52004.1"/>
    </source>
</evidence>
<evidence type="ECO:0000256" key="3">
    <source>
        <dbReference type="ARBA" id="ARBA00007171"/>
    </source>
</evidence>
<dbReference type="SUPFAM" id="SSF56519">
    <property type="entry name" value="Penicillin binding protein dimerisation domain"/>
    <property type="match status" value="1"/>
</dbReference>
<keyword evidence="10" id="KW-0961">Cell wall biogenesis/degradation</keyword>
<dbReference type="GO" id="GO:0009252">
    <property type="term" value="P:peptidoglycan biosynthetic process"/>
    <property type="evidence" value="ECO:0007669"/>
    <property type="project" value="UniProtKB-KW"/>
</dbReference>
<sequence length="731" mass="79302">MNLDEHKTVMRRMRLLIAFAAVIVGLYVFRLIFLQLVNGDSFKARATNTTDYHFTVTAARGDIVDSEGKRIAASTTSYNVVLSKLLMGGEDLDAMLQRIVELLEQNGESWNDSLLISEPDANGHYTFTAAEDSTSDQKSLANMKEGLGLQQYATADDVMEKLVEDYDLSAYSLHWQRVLGGIHYEMQQQAFSNVNNFVMAENVSDVTVATIKENSLSLPGVEIVETSTRSYEQGTVLPHVLGRVGKITAEKWKVTDENGQTTYPLRDKGYNMNDVIGISGLESAYEDELRGKDGVETITRNSDGVIVSTAMTTVPEPGHTVQLTVNSDFQKAVEQALGKNIDMISRAYGTDGARANAGAVVVLDVKDGSVLASANYPSFDQNLYATQYSEYSADPGMPLFNRALQGLYTPGSTYKPSVAVAALDTGVINRFSTVYCNGVYNYFQDYHPKCTRHGHSGNIDVITAIKWSCNIFFYDVGRRVTSDVYDAYAYKLGLGQRTGVEVSEALGRLTTKNDSNYTASLEVQAAIGQGNTVITPVQLATYAGTIANRGTRYRTHFVKSILDTNTGKVLQETQPEVMDVIEDRGDTFDLVQQGMMGVAQTIPALASYPYTIACKTGSPQRSESYYAGSTRKHYTNATMIAYGPVEDPQIAIGIVVEYGGAGARTGQLVADIFDAYFAMKNGTLTVDEPETADPAVDDPKTEAVDGDAAADETDTAGETAPAPEPAAAPAA</sequence>
<dbReference type="Pfam" id="PF00905">
    <property type="entry name" value="Transpeptidase"/>
    <property type="match status" value="1"/>
</dbReference>
<keyword evidence="9" id="KW-0472">Membrane</keyword>
<dbReference type="Proteomes" id="UP000251634">
    <property type="component" value="Unassembled WGS sequence"/>
</dbReference>
<dbReference type="Gene3D" id="3.40.710.10">
    <property type="entry name" value="DD-peptidase/beta-lactamase superfamily"/>
    <property type="match status" value="1"/>
</dbReference>
<dbReference type="Gene3D" id="1.10.10.1230">
    <property type="entry name" value="Penicillin-binding protein, N-terminal non-catalytic domain, head sub-domain"/>
    <property type="match status" value="1"/>
</dbReference>
<evidence type="ECO:0000256" key="1">
    <source>
        <dbReference type="ARBA" id="ARBA00004167"/>
    </source>
</evidence>
<dbReference type="GO" id="GO:0005886">
    <property type="term" value="C:plasma membrane"/>
    <property type="evidence" value="ECO:0007669"/>
    <property type="project" value="UniProtKB-SubCell"/>
</dbReference>
<gene>
    <name evidence="14" type="ORF">C4N25_00890</name>
</gene>
<dbReference type="GO" id="GO:0071555">
    <property type="term" value="P:cell wall organization"/>
    <property type="evidence" value="ECO:0007669"/>
    <property type="project" value="UniProtKB-KW"/>
</dbReference>
<dbReference type="GO" id="GO:0071972">
    <property type="term" value="F:peptidoglycan L,D-transpeptidase activity"/>
    <property type="evidence" value="ECO:0007669"/>
    <property type="project" value="TreeGrafter"/>
</dbReference>
<comment type="similarity">
    <text evidence="3">Belongs to the transpeptidase family.</text>
</comment>
<dbReference type="EMBL" id="PRKZ01000001">
    <property type="protein sequence ID" value="RAW52004.1"/>
    <property type="molecule type" value="Genomic_DNA"/>
</dbReference>
<feature type="domain" description="Penicillin-binding protein transpeptidase" evidence="12">
    <location>
        <begin position="358"/>
        <end position="673"/>
    </location>
</feature>
<feature type="compositionally biased region" description="Acidic residues" evidence="11">
    <location>
        <begin position="704"/>
        <end position="715"/>
    </location>
</feature>
<feature type="compositionally biased region" description="Pro residues" evidence="11">
    <location>
        <begin position="722"/>
        <end position="731"/>
    </location>
</feature>
<reference evidence="14 15" key="1">
    <citation type="submission" date="2018-02" db="EMBL/GenBank/DDBJ databases">
        <title>Complete genome sequencing of Faecalibacterium prausnitzii strains isolated from the human gut.</title>
        <authorList>
            <person name="Fitzgerald B.C."/>
            <person name="Shkoporov A.N."/>
            <person name="Ross P.R."/>
            <person name="Hill C."/>
        </authorList>
    </citation>
    <scope>NUCLEOTIDE SEQUENCE [LARGE SCALE GENOMIC DNA]</scope>
    <source>
        <strain evidence="14 15">APC942/8-14-2</strain>
    </source>
</reference>
<accession>A0A329TRT5</accession>
<dbReference type="Pfam" id="PF03717">
    <property type="entry name" value="PBP_dimer"/>
    <property type="match status" value="1"/>
</dbReference>
<evidence type="ECO:0000256" key="8">
    <source>
        <dbReference type="ARBA" id="ARBA00022989"/>
    </source>
</evidence>
<dbReference type="InterPro" id="IPR001460">
    <property type="entry name" value="PCN-bd_Tpept"/>
</dbReference>
<evidence type="ECO:0000256" key="5">
    <source>
        <dbReference type="ARBA" id="ARBA00022692"/>
    </source>
</evidence>
<evidence type="ECO:0000259" key="12">
    <source>
        <dbReference type="Pfam" id="PF00905"/>
    </source>
</evidence>
<name>A0A329TRT5_9FIRM</name>
<evidence type="ECO:0000259" key="13">
    <source>
        <dbReference type="Pfam" id="PF03717"/>
    </source>
</evidence>
<dbReference type="InterPro" id="IPR036138">
    <property type="entry name" value="PBP_dimer_sf"/>
</dbReference>
<dbReference type="RefSeq" id="WP_112114619.1">
    <property type="nucleotide sequence ID" value="NZ_PRKZ01000001.1"/>
</dbReference>
<evidence type="ECO:0000256" key="7">
    <source>
        <dbReference type="ARBA" id="ARBA00022984"/>
    </source>
</evidence>
<evidence type="ECO:0000313" key="15">
    <source>
        <dbReference type="Proteomes" id="UP000251634"/>
    </source>
</evidence>
<dbReference type="PANTHER" id="PTHR30627">
    <property type="entry name" value="PEPTIDOGLYCAN D,D-TRANSPEPTIDASE"/>
    <property type="match status" value="1"/>
</dbReference>
<dbReference type="GO" id="GO:0008658">
    <property type="term" value="F:penicillin binding"/>
    <property type="evidence" value="ECO:0007669"/>
    <property type="project" value="InterPro"/>
</dbReference>
<keyword evidence="6" id="KW-0133">Cell shape</keyword>